<sequence length="343" mass="38214">MPAELRNVAHRDGHLFPAQGLEPFFRTRRERPVERMTLSFRLLPPQHDVHSICPIRLTPRHREGDGRGSYHRRMKATSSTPRARALAAGLREVREAHGVGLRQLARILGFAPQVLSLWEKGLRLPSVADVALILGFFKVRGEKQKYLLELAGSAREPDWVTASLPSLNHCERDAAILTNWETGIIPGLLQTADYARAIFESSNLAADEVDARIVARMSRQQMLTEPDPVKLHAIIDERVLASTVGNEDIMSDQMDRLLAASSLPHVSVRILGGDTGYHPGRVGSFLVMEYEAAPPIVLLEHHRCSVFLSAADKVTAFRKLAKMLTEAAMSEEHSRERIAEAAR</sequence>
<dbReference type="InterPro" id="IPR001387">
    <property type="entry name" value="Cro/C1-type_HTH"/>
</dbReference>
<evidence type="ECO:0000313" key="3">
    <source>
        <dbReference type="EMBL" id="VVJ20517.1"/>
    </source>
</evidence>
<dbReference type="InterPro" id="IPR010982">
    <property type="entry name" value="Lambda_DNA-bd_dom_sf"/>
</dbReference>
<feature type="domain" description="HTH cro/C1-type" evidence="2">
    <location>
        <begin position="90"/>
        <end position="144"/>
    </location>
</feature>
<dbReference type="SMART" id="SM00530">
    <property type="entry name" value="HTH_XRE"/>
    <property type="match status" value="1"/>
</dbReference>
<feature type="region of interest" description="Disordered" evidence="1">
    <location>
        <begin position="58"/>
        <end position="78"/>
    </location>
</feature>
<dbReference type="Pfam" id="PF01381">
    <property type="entry name" value="HTH_3"/>
    <property type="match status" value="1"/>
</dbReference>
<dbReference type="InterPro" id="IPR043917">
    <property type="entry name" value="DUF5753"/>
</dbReference>
<gene>
    <name evidence="3" type="ORF">AA23TX_05538</name>
</gene>
<proteinExistence type="predicted"/>
<evidence type="ECO:0000313" key="4">
    <source>
        <dbReference type="Proteomes" id="UP000399805"/>
    </source>
</evidence>
<dbReference type="SUPFAM" id="SSF47413">
    <property type="entry name" value="lambda repressor-like DNA-binding domains"/>
    <property type="match status" value="1"/>
</dbReference>
<evidence type="ECO:0000256" key="1">
    <source>
        <dbReference type="SAM" id="MobiDB-lite"/>
    </source>
</evidence>
<protein>
    <submittedName>
        <fullName evidence="3">Transcriptional regulator</fullName>
    </submittedName>
</protein>
<name>A0A6I8LXG3_9PSEU</name>
<reference evidence="3 4" key="1">
    <citation type="submission" date="2019-09" db="EMBL/GenBank/DDBJ databases">
        <authorList>
            <person name="Leyn A S."/>
        </authorList>
    </citation>
    <scope>NUCLEOTIDE SEQUENCE [LARGE SCALE GENOMIC DNA]</scope>
    <source>
        <strain evidence="3">AA231_1</strain>
    </source>
</reference>
<dbReference type="AlphaFoldDB" id="A0A6I8LXG3"/>
<keyword evidence="4" id="KW-1185">Reference proteome</keyword>
<dbReference type="Pfam" id="PF19054">
    <property type="entry name" value="DUF5753"/>
    <property type="match status" value="1"/>
</dbReference>
<accession>A0A6I8LXG3</accession>
<organism evidence="3 4">
    <name type="scientific">Amycolatopsis camponoti</name>
    <dbReference type="NCBI Taxonomy" id="2606593"/>
    <lineage>
        <taxon>Bacteria</taxon>
        <taxon>Bacillati</taxon>
        <taxon>Actinomycetota</taxon>
        <taxon>Actinomycetes</taxon>
        <taxon>Pseudonocardiales</taxon>
        <taxon>Pseudonocardiaceae</taxon>
        <taxon>Amycolatopsis</taxon>
    </lineage>
</organism>
<evidence type="ECO:0000259" key="2">
    <source>
        <dbReference type="PROSITE" id="PS50943"/>
    </source>
</evidence>
<dbReference type="CDD" id="cd00093">
    <property type="entry name" value="HTH_XRE"/>
    <property type="match status" value="1"/>
</dbReference>
<dbReference type="Proteomes" id="UP000399805">
    <property type="component" value="Unassembled WGS sequence"/>
</dbReference>
<dbReference type="Gene3D" id="1.10.260.40">
    <property type="entry name" value="lambda repressor-like DNA-binding domains"/>
    <property type="match status" value="1"/>
</dbReference>
<dbReference type="EMBL" id="CABVGP010000002">
    <property type="protein sequence ID" value="VVJ20517.1"/>
    <property type="molecule type" value="Genomic_DNA"/>
</dbReference>
<dbReference type="PROSITE" id="PS50943">
    <property type="entry name" value="HTH_CROC1"/>
    <property type="match status" value="1"/>
</dbReference>
<dbReference type="GO" id="GO:0003677">
    <property type="term" value="F:DNA binding"/>
    <property type="evidence" value="ECO:0007669"/>
    <property type="project" value="InterPro"/>
</dbReference>